<feature type="binding site" evidence="19">
    <location>
        <position position="199"/>
    </location>
    <ligand>
        <name>Zn(2+)</name>
        <dbReference type="ChEBI" id="CHEBI:29105"/>
    </ligand>
</feature>
<evidence type="ECO:0000256" key="8">
    <source>
        <dbReference type="ARBA" id="ARBA00022603"/>
    </source>
</evidence>
<dbReference type="PANTHER" id="PTHR45833">
    <property type="entry name" value="METHIONINE SYNTHASE"/>
    <property type="match status" value="1"/>
</dbReference>
<dbReference type="PANTHER" id="PTHR45833:SF1">
    <property type="entry name" value="METHIONINE SYNTHASE"/>
    <property type="match status" value="1"/>
</dbReference>
<evidence type="ECO:0000256" key="5">
    <source>
        <dbReference type="ARBA" id="ARBA00010398"/>
    </source>
</evidence>
<dbReference type="PROSITE" id="PS50972">
    <property type="entry name" value="PTERIN_BINDING"/>
    <property type="match status" value="1"/>
</dbReference>
<dbReference type="InterPro" id="IPR003726">
    <property type="entry name" value="HCY_dom"/>
</dbReference>
<dbReference type="InterPro" id="IPR011005">
    <property type="entry name" value="Dihydropteroate_synth-like_sf"/>
</dbReference>
<dbReference type="Gene3D" id="3.20.20.330">
    <property type="entry name" value="Homocysteine-binding-like domain"/>
    <property type="match status" value="1"/>
</dbReference>
<dbReference type="PROSITE" id="PS51332">
    <property type="entry name" value="B12_BINDING"/>
    <property type="match status" value="1"/>
</dbReference>
<dbReference type="SUPFAM" id="SSF51717">
    <property type="entry name" value="Dihydropteroate synthetase-like"/>
    <property type="match status" value="1"/>
</dbReference>
<dbReference type="CDD" id="cd02070">
    <property type="entry name" value="corrinoid_protein_B12-BD"/>
    <property type="match status" value="1"/>
</dbReference>
<evidence type="ECO:0000259" key="20">
    <source>
        <dbReference type="PROSITE" id="PS50970"/>
    </source>
</evidence>
<keyword evidence="12" id="KW-0949">S-adenosyl-L-methionine</keyword>
<feature type="domain" description="B12-binding" evidence="22">
    <location>
        <begin position="668"/>
        <end position="795"/>
    </location>
</feature>
<dbReference type="NCBIfam" id="NF005719">
    <property type="entry name" value="PRK07535.1"/>
    <property type="match status" value="1"/>
</dbReference>
<comment type="catalytic activity">
    <reaction evidence="1">
        <text>(6S)-5-methyl-5,6,7,8-tetrahydrofolate + L-homocysteine = (6S)-5,6,7,8-tetrahydrofolate + L-methionine</text>
        <dbReference type="Rhea" id="RHEA:11172"/>
        <dbReference type="ChEBI" id="CHEBI:18608"/>
        <dbReference type="ChEBI" id="CHEBI:57453"/>
        <dbReference type="ChEBI" id="CHEBI:57844"/>
        <dbReference type="ChEBI" id="CHEBI:58199"/>
        <dbReference type="EC" id="2.1.1.13"/>
    </reaction>
</comment>
<evidence type="ECO:0000256" key="2">
    <source>
        <dbReference type="ARBA" id="ARBA00001947"/>
    </source>
</evidence>
<feature type="domain" description="Hcy-binding" evidence="20">
    <location>
        <begin position="1"/>
        <end position="279"/>
    </location>
</feature>
<dbReference type="Gene3D" id="3.40.50.280">
    <property type="entry name" value="Cobalamin-binding domain"/>
    <property type="match status" value="1"/>
</dbReference>
<evidence type="ECO:0000313" key="25">
    <source>
        <dbReference type="Proteomes" id="UP001595969"/>
    </source>
</evidence>
<dbReference type="PIRSF" id="PIRSF037472">
    <property type="entry name" value="DHPS_mtfrase"/>
    <property type="match status" value="1"/>
</dbReference>
<keyword evidence="11 19" id="KW-0808">Transferase</keyword>
<dbReference type="Proteomes" id="UP001595969">
    <property type="component" value="Unassembled WGS sequence"/>
</dbReference>
<dbReference type="RefSeq" id="WP_204655056.1">
    <property type="nucleotide sequence ID" value="NZ_JAFBFD010000052.1"/>
</dbReference>
<feature type="domain" description="Pterin-binding" evidence="21">
    <location>
        <begin position="308"/>
        <end position="551"/>
    </location>
</feature>
<keyword evidence="13 19" id="KW-0479">Metal-binding</keyword>
<evidence type="ECO:0000256" key="7">
    <source>
        <dbReference type="ARBA" id="ARBA00013998"/>
    </source>
</evidence>
<evidence type="ECO:0000256" key="10">
    <source>
        <dbReference type="ARBA" id="ARBA00022628"/>
    </source>
</evidence>
<evidence type="ECO:0000259" key="22">
    <source>
        <dbReference type="PROSITE" id="PS51332"/>
    </source>
</evidence>
<evidence type="ECO:0000313" key="24">
    <source>
        <dbReference type="EMBL" id="MFC4718612.1"/>
    </source>
</evidence>
<evidence type="ECO:0000256" key="16">
    <source>
        <dbReference type="ARBA" id="ARBA00023285"/>
    </source>
</evidence>
<evidence type="ECO:0000256" key="6">
    <source>
        <dbReference type="ARBA" id="ARBA00012032"/>
    </source>
</evidence>
<evidence type="ECO:0000256" key="3">
    <source>
        <dbReference type="ARBA" id="ARBA00001956"/>
    </source>
</evidence>
<dbReference type="SMART" id="SM01018">
    <property type="entry name" value="B12-binding_2"/>
    <property type="match status" value="1"/>
</dbReference>
<dbReference type="InterPro" id="IPR036724">
    <property type="entry name" value="Cobalamin-bd_sf"/>
</dbReference>
<reference evidence="25" key="1">
    <citation type="journal article" date="2019" name="Int. J. Syst. Evol. Microbiol.">
        <title>The Global Catalogue of Microorganisms (GCM) 10K type strain sequencing project: providing services to taxonomists for standard genome sequencing and annotation.</title>
        <authorList>
            <consortium name="The Broad Institute Genomics Platform"/>
            <consortium name="The Broad Institute Genome Sequencing Center for Infectious Disease"/>
            <person name="Wu L."/>
            <person name="Ma J."/>
        </authorList>
    </citation>
    <scope>NUCLEOTIDE SEQUENCE [LARGE SCALE GENOMIC DNA]</scope>
    <source>
        <strain evidence="25">CGMCC 1.19032</strain>
    </source>
</reference>
<keyword evidence="8 19" id="KW-0489">Methyltransferase</keyword>
<keyword evidence="25" id="KW-1185">Reference proteome</keyword>
<evidence type="ECO:0000256" key="11">
    <source>
        <dbReference type="ARBA" id="ARBA00022679"/>
    </source>
</evidence>
<dbReference type="Pfam" id="PF00809">
    <property type="entry name" value="Pterin_bind"/>
    <property type="match status" value="1"/>
</dbReference>
<evidence type="ECO:0000256" key="4">
    <source>
        <dbReference type="ARBA" id="ARBA00005178"/>
    </source>
</evidence>
<gene>
    <name evidence="24" type="ORF">ACFO5I_02480</name>
</gene>
<evidence type="ECO:0000256" key="17">
    <source>
        <dbReference type="ARBA" id="ARBA00025552"/>
    </source>
</evidence>
<dbReference type="EC" id="2.1.1.13" evidence="6"/>
<comment type="cofactor">
    <cofactor evidence="2 19">
        <name>Zn(2+)</name>
        <dbReference type="ChEBI" id="CHEBI:29105"/>
    </cofactor>
</comment>
<feature type="binding site" evidence="19">
    <location>
        <position position="264"/>
    </location>
    <ligand>
        <name>Zn(2+)</name>
        <dbReference type="ChEBI" id="CHEBI:29105"/>
    </ligand>
</feature>
<evidence type="ECO:0000256" key="14">
    <source>
        <dbReference type="ARBA" id="ARBA00022833"/>
    </source>
</evidence>
<accession>A0ABV9MRJ6</accession>
<evidence type="ECO:0000259" key="21">
    <source>
        <dbReference type="PROSITE" id="PS50972"/>
    </source>
</evidence>
<dbReference type="SUPFAM" id="SSF47644">
    <property type="entry name" value="Methionine synthase domain"/>
    <property type="match status" value="1"/>
</dbReference>
<comment type="cofactor">
    <cofactor evidence="3">
        <name>methylcob(III)alamin</name>
        <dbReference type="ChEBI" id="CHEBI:28115"/>
    </cofactor>
</comment>
<evidence type="ECO:0000256" key="1">
    <source>
        <dbReference type="ARBA" id="ARBA00001700"/>
    </source>
</evidence>
<comment type="caution">
    <text evidence="24">The sequence shown here is derived from an EMBL/GenBank/DDBJ whole genome shotgun (WGS) entry which is preliminary data.</text>
</comment>
<dbReference type="InterPro" id="IPR003759">
    <property type="entry name" value="Cbl-bd_cap"/>
</dbReference>
<comment type="similarity">
    <text evidence="5">Belongs to the vitamin-B12 dependent methionine synthase family.</text>
</comment>
<evidence type="ECO:0000259" key="23">
    <source>
        <dbReference type="PROSITE" id="PS51337"/>
    </source>
</evidence>
<dbReference type="Gene3D" id="1.10.1240.10">
    <property type="entry name" value="Methionine synthase domain"/>
    <property type="match status" value="1"/>
</dbReference>
<dbReference type="SUPFAM" id="SSF52242">
    <property type="entry name" value="Cobalamin (vitamin B12)-binding domain"/>
    <property type="match status" value="1"/>
</dbReference>
<name>A0ABV9MRJ6_9ENTE</name>
<proteinExistence type="inferred from homology"/>
<dbReference type="SUPFAM" id="SSF82282">
    <property type="entry name" value="Homocysteine S-methyltransferase"/>
    <property type="match status" value="1"/>
</dbReference>
<dbReference type="Pfam" id="PF02310">
    <property type="entry name" value="B12-binding"/>
    <property type="match status" value="1"/>
</dbReference>
<dbReference type="EMBL" id="JBHSGS010000012">
    <property type="protein sequence ID" value="MFC4718612.1"/>
    <property type="molecule type" value="Genomic_DNA"/>
</dbReference>
<comment type="pathway">
    <text evidence="4">Amino-acid biosynthesis; L-methionine biosynthesis via de novo pathway; L-methionine from L-homocysteine (MetH route): step 1/1.</text>
</comment>
<protein>
    <recommendedName>
        <fullName evidence="7">Methionine synthase</fullName>
        <ecNumber evidence="6">2.1.1.13</ecNumber>
    </recommendedName>
    <alternativeName>
        <fullName evidence="18">5-methyltetrahydrofolate--homocysteine methyltransferase</fullName>
    </alternativeName>
</protein>
<dbReference type="Gene3D" id="3.20.20.20">
    <property type="entry name" value="Dihydropteroate synthase-like"/>
    <property type="match status" value="1"/>
</dbReference>
<sequence length="795" mass="86624">MDIQTFIKEKTLLFDGAMGTMLQKNGLPVGMQPEYFNFSHPEVVQKIHEEYVAAGCDVITANTFQANATKIKPEEVVPVIKQAIALAKKANPRYVAMDLGPIGQLMAPMGTLTFDQAYDYFKEQVMAAEEAGADLFLFETMSDLFETKAAILAAKENTQLPIFVTMTFQADGRTFVGTDPLTAVLTLQELGIDAIGVNCSLGPQELLPIIQTLLDYAKIPVMVQANAGLPLMQDGQTVYPISIQEYADFVAEMLQMGVRIIGGCCGTTPEFIQALRQKIQENPVVTTTPKSVTAVTSASQSVILNQRFTLIGERLNPTGKKRLKEALRNKDMAYILKEALDQANAGADILDVNVGLPELDEAQMMIEVVREVQGIVTLPLQIDSSSVPAIEAGCRYYNGRPLINSVNGKAETMAAIFPIAKKYGAAVLGLCLDQEGIPETAEKRLAIADQIVATAATYGIPKESVLIDPLVLTASAQQDQVKVTLETLQGLRQRGIHTVAGVSNVSFGLPNRDVLNSNFLAAAFGAGLDAPIINPLSDLMMNTVRALRVINGQDQDSVDYIANSQITTLATKQNVSETKPSGDNSLRELILEGRKEETPEKTRELLTTMAPLAIVNQEFIPALDEIGQKFEAGTLFLPQLMQSAEAVKQAQEVIKTHLAKANQPTNAQHRILLATVEGDIHDIGKNIVKMILENYGFEIIDLGKDVPIAKVVETIRQEKIQLVGLSALMTTTVQNMKKTIQAVREAELDVTFIVGGAVLNEEYREFVGADYYAKDALESVTIAKQFFAEKNEEEV</sequence>
<feature type="domain" description="B12-binding N-terminal" evidence="23">
    <location>
        <begin position="573"/>
        <end position="666"/>
    </location>
</feature>
<dbReference type="InterPro" id="IPR006158">
    <property type="entry name" value="Cobalamin-bd"/>
</dbReference>
<comment type="function">
    <text evidence="17">Catalyzes the transfer of a methyl group from methyl-cobalamin to homocysteine, yielding enzyme-bound cob(I)alamin and methionine. Subsequently, remethylates the cofactor using methyltetrahydrofolate.</text>
</comment>
<keyword evidence="15" id="KW-0486">Methionine biosynthesis</keyword>
<dbReference type="InterPro" id="IPR050554">
    <property type="entry name" value="Met_Synthase/Corrinoid"/>
</dbReference>
<evidence type="ECO:0000256" key="19">
    <source>
        <dbReference type="PROSITE-ProRule" id="PRU00333"/>
    </source>
</evidence>
<dbReference type="Pfam" id="PF02607">
    <property type="entry name" value="B12-binding_2"/>
    <property type="match status" value="1"/>
</dbReference>
<dbReference type="InterPro" id="IPR017215">
    <property type="entry name" value="MetH_bac"/>
</dbReference>
<dbReference type="InterPro" id="IPR036594">
    <property type="entry name" value="Meth_synthase_dom"/>
</dbReference>
<dbReference type="PROSITE" id="PS50970">
    <property type="entry name" value="HCY"/>
    <property type="match status" value="1"/>
</dbReference>
<evidence type="ECO:0000256" key="18">
    <source>
        <dbReference type="ARBA" id="ARBA00031040"/>
    </source>
</evidence>
<organism evidence="24 25">
    <name type="scientific">Enterococcus lemanii</name>
    <dbReference type="NCBI Taxonomy" id="1159752"/>
    <lineage>
        <taxon>Bacteria</taxon>
        <taxon>Bacillati</taxon>
        <taxon>Bacillota</taxon>
        <taxon>Bacilli</taxon>
        <taxon>Lactobacillales</taxon>
        <taxon>Enterococcaceae</taxon>
        <taxon>Enterococcus</taxon>
    </lineage>
</organism>
<feature type="binding site" evidence="19">
    <location>
        <position position="265"/>
    </location>
    <ligand>
        <name>Zn(2+)</name>
        <dbReference type="ChEBI" id="CHEBI:29105"/>
    </ligand>
</feature>
<evidence type="ECO:0000256" key="13">
    <source>
        <dbReference type="ARBA" id="ARBA00022723"/>
    </source>
</evidence>
<dbReference type="InterPro" id="IPR036589">
    <property type="entry name" value="HCY_dom_sf"/>
</dbReference>
<keyword evidence="9" id="KW-0028">Amino-acid biosynthesis</keyword>
<evidence type="ECO:0000256" key="12">
    <source>
        <dbReference type="ARBA" id="ARBA00022691"/>
    </source>
</evidence>
<dbReference type="Pfam" id="PF02574">
    <property type="entry name" value="S-methyl_trans"/>
    <property type="match status" value="1"/>
</dbReference>
<evidence type="ECO:0000256" key="15">
    <source>
        <dbReference type="ARBA" id="ARBA00023167"/>
    </source>
</evidence>
<keyword evidence="14 19" id="KW-0862">Zinc</keyword>
<dbReference type="InterPro" id="IPR000489">
    <property type="entry name" value="Pterin-binding_dom"/>
</dbReference>
<keyword evidence="16" id="KW-0170">Cobalt</keyword>
<keyword evidence="10" id="KW-0846">Cobalamin</keyword>
<evidence type="ECO:0000256" key="9">
    <source>
        <dbReference type="ARBA" id="ARBA00022605"/>
    </source>
</evidence>
<dbReference type="PROSITE" id="PS51337">
    <property type="entry name" value="B12_BINDING_NTER"/>
    <property type="match status" value="1"/>
</dbReference>